<dbReference type="GO" id="GO:0043565">
    <property type="term" value="F:sequence-specific DNA binding"/>
    <property type="evidence" value="ECO:0007669"/>
    <property type="project" value="TreeGrafter"/>
</dbReference>
<feature type="binding site" evidence="8">
    <location>
        <position position="183"/>
    </location>
    <ligand>
        <name>S-adenosyl-L-methionine</name>
        <dbReference type="ChEBI" id="CHEBI:59789"/>
    </ligand>
</feature>
<dbReference type="GO" id="GO:1904047">
    <property type="term" value="F:S-adenosyl-L-methionine binding"/>
    <property type="evidence" value="ECO:0007669"/>
    <property type="project" value="TreeGrafter"/>
</dbReference>
<dbReference type="PANTHER" id="PTHR30481:SF3">
    <property type="entry name" value="DNA ADENINE METHYLASE"/>
    <property type="match status" value="1"/>
</dbReference>
<evidence type="ECO:0000256" key="1">
    <source>
        <dbReference type="ARBA" id="ARBA00006594"/>
    </source>
</evidence>
<dbReference type="GO" id="GO:0009007">
    <property type="term" value="F:site-specific DNA-methyltransferase (adenine-specific) activity"/>
    <property type="evidence" value="ECO:0007669"/>
    <property type="project" value="UniProtKB-UniRule"/>
</dbReference>
<evidence type="ECO:0000256" key="9">
    <source>
        <dbReference type="RuleBase" id="RU361257"/>
    </source>
</evidence>
<proteinExistence type="inferred from homology"/>
<dbReference type="PIRSF" id="PIRSF000398">
    <property type="entry name" value="M_m6A_EcoRV"/>
    <property type="match status" value="1"/>
</dbReference>
<dbReference type="Gene3D" id="1.10.1020.10">
    <property type="entry name" value="Adenine-specific Methyltransferase, Domain 2"/>
    <property type="match status" value="1"/>
</dbReference>
<dbReference type="EMBL" id="JAFKCV010000001">
    <property type="protein sequence ID" value="MBN7823808.1"/>
    <property type="molecule type" value="Genomic_DNA"/>
</dbReference>
<dbReference type="InterPro" id="IPR012263">
    <property type="entry name" value="M_m6A_EcoRV"/>
</dbReference>
<dbReference type="Pfam" id="PF02086">
    <property type="entry name" value="MethyltransfD12"/>
    <property type="match status" value="1"/>
</dbReference>
<evidence type="ECO:0000256" key="3">
    <source>
        <dbReference type="ARBA" id="ARBA00022679"/>
    </source>
</evidence>
<evidence type="ECO:0000256" key="6">
    <source>
        <dbReference type="ARBA" id="ARBA00023125"/>
    </source>
</evidence>
<evidence type="ECO:0000256" key="7">
    <source>
        <dbReference type="ARBA" id="ARBA00047942"/>
    </source>
</evidence>
<dbReference type="GO" id="GO:0006260">
    <property type="term" value="P:DNA replication"/>
    <property type="evidence" value="ECO:0007669"/>
    <property type="project" value="UniProtKB-KW"/>
</dbReference>
<dbReference type="Gene3D" id="3.40.50.150">
    <property type="entry name" value="Vaccinia Virus protein VP39"/>
    <property type="match status" value="1"/>
</dbReference>
<gene>
    <name evidence="10" type="ORF">J0A66_01100</name>
</gene>
<dbReference type="PRINTS" id="PR00505">
    <property type="entry name" value="D12N6MTFRASE"/>
</dbReference>
<name>A0A939DJV1_9ALTE</name>
<dbReference type="GO" id="GO:0032259">
    <property type="term" value="P:methylation"/>
    <property type="evidence" value="ECO:0007669"/>
    <property type="project" value="UniProtKB-KW"/>
</dbReference>
<dbReference type="EC" id="2.1.1.72" evidence="9"/>
<dbReference type="FunFam" id="1.10.1020.10:FF:000001">
    <property type="entry name" value="Site-specific DNA-methyltransferase (adenine-specific)"/>
    <property type="match status" value="1"/>
</dbReference>
<comment type="caution">
    <text evidence="10">The sequence shown here is derived from an EMBL/GenBank/DDBJ whole genome shotgun (WGS) entry which is preliminary data.</text>
</comment>
<evidence type="ECO:0000256" key="2">
    <source>
        <dbReference type="ARBA" id="ARBA00022603"/>
    </source>
</evidence>
<evidence type="ECO:0000313" key="11">
    <source>
        <dbReference type="Proteomes" id="UP000664654"/>
    </source>
</evidence>
<dbReference type="RefSeq" id="WP_206571921.1">
    <property type="nucleotide sequence ID" value="NZ_JAFKCV010000001.1"/>
</dbReference>
<dbReference type="InterPro" id="IPR029063">
    <property type="entry name" value="SAM-dependent_MTases_sf"/>
</dbReference>
<dbReference type="AlphaFoldDB" id="A0A939DJV1"/>
<reference evidence="10" key="1">
    <citation type="submission" date="2021-03" db="EMBL/GenBank/DDBJ databases">
        <title>novel species isolated from a fishpond in China.</title>
        <authorList>
            <person name="Lu H."/>
            <person name="Cai Z."/>
        </authorList>
    </citation>
    <scope>NUCLEOTIDE SEQUENCE</scope>
    <source>
        <strain evidence="10">JCM 30855</strain>
    </source>
</reference>
<evidence type="ECO:0000256" key="8">
    <source>
        <dbReference type="PIRSR" id="PIRSR000398-1"/>
    </source>
</evidence>
<comment type="similarity">
    <text evidence="1 9">Belongs to the N(4)/N(6)-methyltransferase family.</text>
</comment>
<feature type="binding site" evidence="8">
    <location>
        <position position="16"/>
    </location>
    <ligand>
        <name>S-adenosyl-L-methionine</name>
        <dbReference type="ChEBI" id="CHEBI:59789"/>
    </ligand>
</feature>
<keyword evidence="2 9" id="KW-0489">Methyltransferase</keyword>
<dbReference type="PANTHER" id="PTHR30481">
    <property type="entry name" value="DNA ADENINE METHYLASE"/>
    <property type="match status" value="1"/>
</dbReference>
<feature type="binding site" evidence="8">
    <location>
        <position position="12"/>
    </location>
    <ligand>
        <name>S-adenosyl-L-methionine</name>
        <dbReference type="ChEBI" id="CHEBI:59789"/>
    </ligand>
</feature>
<comment type="catalytic activity">
    <reaction evidence="7 9">
        <text>a 2'-deoxyadenosine in DNA + S-adenosyl-L-methionine = an N(6)-methyl-2'-deoxyadenosine in DNA + S-adenosyl-L-homocysteine + H(+)</text>
        <dbReference type="Rhea" id="RHEA:15197"/>
        <dbReference type="Rhea" id="RHEA-COMP:12418"/>
        <dbReference type="Rhea" id="RHEA-COMP:12419"/>
        <dbReference type="ChEBI" id="CHEBI:15378"/>
        <dbReference type="ChEBI" id="CHEBI:57856"/>
        <dbReference type="ChEBI" id="CHEBI:59789"/>
        <dbReference type="ChEBI" id="CHEBI:90615"/>
        <dbReference type="ChEBI" id="CHEBI:90616"/>
        <dbReference type="EC" id="2.1.1.72"/>
    </reaction>
</comment>
<dbReference type="InterPro" id="IPR012327">
    <property type="entry name" value="MeTrfase_D12"/>
</dbReference>
<keyword evidence="6" id="KW-0238">DNA-binding</keyword>
<dbReference type="SUPFAM" id="SSF53335">
    <property type="entry name" value="S-adenosyl-L-methionine-dependent methyltransferases"/>
    <property type="match status" value="1"/>
</dbReference>
<accession>A0A939DJV1</accession>
<feature type="binding site" evidence="8">
    <location>
        <position position="56"/>
    </location>
    <ligand>
        <name>S-adenosyl-L-methionine</name>
        <dbReference type="ChEBI" id="CHEBI:59789"/>
    </ligand>
</feature>
<dbReference type="NCBIfam" id="TIGR00571">
    <property type="entry name" value="dam"/>
    <property type="match status" value="1"/>
</dbReference>
<dbReference type="PROSITE" id="PS00092">
    <property type="entry name" value="N6_MTASE"/>
    <property type="match status" value="1"/>
</dbReference>
<dbReference type="GO" id="GO:0009307">
    <property type="term" value="P:DNA restriction-modification system"/>
    <property type="evidence" value="ECO:0007669"/>
    <property type="project" value="InterPro"/>
</dbReference>
<keyword evidence="11" id="KW-1185">Reference proteome</keyword>
<protein>
    <recommendedName>
        <fullName evidence="9">Site-specific DNA-methyltransferase (adenine-specific)</fullName>
        <ecNumber evidence="9">2.1.1.72</ecNumber>
    </recommendedName>
</protein>
<keyword evidence="3 9" id="KW-0808">Transferase</keyword>
<sequence>MDNKKCRAFLKWAGGKYTLVNEISSRLPEGSRLIEPFVGAGSVFLNTHYPDYLLNDINPDLVNLYRILQIRPQQYVHDARQLFVPQNNQSDQYYALREEFNLSADPYHRSLLFLYLNRHGYNGLCRYNLSGKFNVPFGRYKQPYFPERELYRFAEKAQGMTFTCKPFAEVFQMARPGDVIYCDPPYAPVSRTANFTSYASNGFSMAEQSRLADHARAMAEQGIRVLISNHDTEQTRDLYAGAELSLLKVGRFISQKGHKRSKVNELLALFSPAPEA</sequence>
<evidence type="ECO:0000313" key="10">
    <source>
        <dbReference type="EMBL" id="MBN7823808.1"/>
    </source>
</evidence>
<keyword evidence="4 9" id="KW-0949">S-adenosyl-L-methionine</keyword>
<dbReference type="InterPro" id="IPR023095">
    <property type="entry name" value="Ade_MeTrfase_dom_2"/>
</dbReference>
<evidence type="ECO:0000256" key="4">
    <source>
        <dbReference type="ARBA" id="ARBA00022691"/>
    </source>
</evidence>
<keyword evidence="5" id="KW-0235">DNA replication</keyword>
<dbReference type="Proteomes" id="UP000664654">
    <property type="component" value="Unassembled WGS sequence"/>
</dbReference>
<dbReference type="InterPro" id="IPR002052">
    <property type="entry name" value="DNA_methylase_N6_adenine_CS"/>
</dbReference>
<organism evidence="10 11">
    <name type="scientific">Bowmanella dokdonensis</name>
    <dbReference type="NCBI Taxonomy" id="751969"/>
    <lineage>
        <taxon>Bacteria</taxon>
        <taxon>Pseudomonadati</taxon>
        <taxon>Pseudomonadota</taxon>
        <taxon>Gammaproteobacteria</taxon>
        <taxon>Alteromonadales</taxon>
        <taxon>Alteromonadaceae</taxon>
        <taxon>Bowmanella</taxon>
    </lineage>
</organism>
<dbReference type="GO" id="GO:0006298">
    <property type="term" value="P:mismatch repair"/>
    <property type="evidence" value="ECO:0007669"/>
    <property type="project" value="TreeGrafter"/>
</dbReference>
<evidence type="ECO:0000256" key="5">
    <source>
        <dbReference type="ARBA" id="ARBA00022705"/>
    </source>
</evidence>